<dbReference type="KEGG" id="tml:GSTUM_00008303001"/>
<keyword evidence="2" id="KW-1133">Transmembrane helix</keyword>
<dbReference type="Proteomes" id="UP000006911">
    <property type="component" value="Unassembled WGS sequence"/>
</dbReference>
<reference evidence="3 4" key="1">
    <citation type="journal article" date="2010" name="Nature">
        <title>Perigord black truffle genome uncovers evolutionary origins and mechanisms of symbiosis.</title>
        <authorList>
            <person name="Martin F."/>
            <person name="Kohler A."/>
            <person name="Murat C."/>
            <person name="Balestrini R."/>
            <person name="Coutinho P.M."/>
            <person name="Jaillon O."/>
            <person name="Montanini B."/>
            <person name="Morin E."/>
            <person name="Noel B."/>
            <person name="Percudani R."/>
            <person name="Porcel B."/>
            <person name="Rubini A."/>
            <person name="Amicucci A."/>
            <person name="Amselem J."/>
            <person name="Anthouard V."/>
            <person name="Arcioni S."/>
            <person name="Artiguenave F."/>
            <person name="Aury J.M."/>
            <person name="Ballario P."/>
            <person name="Bolchi A."/>
            <person name="Brenna A."/>
            <person name="Brun A."/>
            <person name="Buee M."/>
            <person name="Cantarel B."/>
            <person name="Chevalier G."/>
            <person name="Couloux A."/>
            <person name="Da Silva C."/>
            <person name="Denoeud F."/>
            <person name="Duplessis S."/>
            <person name="Ghignone S."/>
            <person name="Hilselberger B."/>
            <person name="Iotti M."/>
            <person name="Marcais B."/>
            <person name="Mello A."/>
            <person name="Miranda M."/>
            <person name="Pacioni G."/>
            <person name="Quesneville H."/>
            <person name="Riccioni C."/>
            <person name="Ruotolo R."/>
            <person name="Splivallo R."/>
            <person name="Stocchi V."/>
            <person name="Tisserant E."/>
            <person name="Viscomi A.R."/>
            <person name="Zambonelli A."/>
            <person name="Zampieri E."/>
            <person name="Henrissat B."/>
            <person name="Lebrun M.H."/>
            <person name="Paolocci F."/>
            <person name="Bonfante P."/>
            <person name="Ottonello S."/>
            <person name="Wincker P."/>
        </authorList>
    </citation>
    <scope>NUCLEOTIDE SEQUENCE [LARGE SCALE GENOMIC DNA]</scope>
    <source>
        <strain evidence="3 4">Mel28</strain>
    </source>
</reference>
<evidence type="ECO:0000256" key="1">
    <source>
        <dbReference type="SAM" id="MobiDB-lite"/>
    </source>
</evidence>
<feature type="transmembrane region" description="Helical" evidence="2">
    <location>
        <begin position="156"/>
        <end position="179"/>
    </location>
</feature>
<evidence type="ECO:0000313" key="4">
    <source>
        <dbReference type="Proteomes" id="UP000006911"/>
    </source>
</evidence>
<evidence type="ECO:0000313" key="3">
    <source>
        <dbReference type="EMBL" id="CAZ84205.1"/>
    </source>
</evidence>
<gene>
    <name evidence="3" type="ORF">GSTUM_00008303001</name>
</gene>
<organism evidence="3 4">
    <name type="scientific">Tuber melanosporum (strain Mel28)</name>
    <name type="common">Perigord black truffle</name>
    <dbReference type="NCBI Taxonomy" id="656061"/>
    <lineage>
        <taxon>Eukaryota</taxon>
        <taxon>Fungi</taxon>
        <taxon>Dikarya</taxon>
        <taxon>Ascomycota</taxon>
        <taxon>Pezizomycotina</taxon>
        <taxon>Pezizomycetes</taxon>
        <taxon>Pezizales</taxon>
        <taxon>Tuberaceae</taxon>
        <taxon>Tuber</taxon>
    </lineage>
</organism>
<feature type="region of interest" description="Disordered" evidence="1">
    <location>
        <begin position="1"/>
        <end position="44"/>
    </location>
</feature>
<dbReference type="HOGENOM" id="CLU_847833_0_0_1"/>
<proteinExistence type="predicted"/>
<dbReference type="EMBL" id="FN430323">
    <property type="protein sequence ID" value="CAZ84205.1"/>
    <property type="molecule type" value="Genomic_DNA"/>
</dbReference>
<sequence length="328" mass="36631">MSYSKIPSKPFDTAQTPTDEYSASEPLIKGPKKGSRKPFSSDDQPRRNRILLARGFSTTFAPLVLLVICLWIFSKKRSMSKLEQRSFNTLSILLTATASLGLGSLLGHLGSMLRWPILARTVHQMQDVDSILGMSPPAGALRLIKRHIRERRISRTTFIVTAYLLTNVIGRLSVANFGLTFNMTDKKGIEYPVLATNWTSALWTRRIFPNGTTNSAVDKNSGEEFLSSSWSGLQKYAKSPDWALESARLRTGDDITPYIEPDLQVQNTALNVNGNTVKYSYNLKDFKEGYAIPSNHTVHSSANCSLIEVSDGRYWRWANGNRTGPFST</sequence>
<dbReference type="InParanoid" id="D5GI62"/>
<feature type="transmembrane region" description="Helical" evidence="2">
    <location>
        <begin position="86"/>
        <end position="106"/>
    </location>
</feature>
<keyword evidence="4" id="KW-1185">Reference proteome</keyword>
<protein>
    <submittedName>
        <fullName evidence="3">(Perigord truffle) hypothetical protein</fullName>
    </submittedName>
</protein>
<name>D5GI62_TUBMM</name>
<feature type="transmembrane region" description="Helical" evidence="2">
    <location>
        <begin position="51"/>
        <end position="74"/>
    </location>
</feature>
<dbReference type="GeneID" id="9181923"/>
<evidence type="ECO:0000256" key="2">
    <source>
        <dbReference type="SAM" id="Phobius"/>
    </source>
</evidence>
<accession>D5GI62</accession>
<keyword evidence="2" id="KW-0472">Membrane</keyword>
<dbReference type="RefSeq" id="XP_002840014.1">
    <property type="nucleotide sequence ID" value="XM_002839968.1"/>
</dbReference>
<dbReference type="AlphaFoldDB" id="D5GI62"/>
<keyword evidence="2" id="KW-0812">Transmembrane</keyword>